<name>A0A248U9P9_9HYPH</name>
<evidence type="ECO:0000313" key="2">
    <source>
        <dbReference type="Proteomes" id="UP000215256"/>
    </source>
</evidence>
<dbReference type="Proteomes" id="UP000215256">
    <property type="component" value="Chromosome 2"/>
</dbReference>
<evidence type="ECO:0000313" key="1">
    <source>
        <dbReference type="EMBL" id="ASV83141.1"/>
    </source>
</evidence>
<sequence length="64" mass="6855">MPDGSILSDLEQADLLNQLDEEPAVLQPIAKDKEGDVMVDALDPVPIDVDTLVRHVGINAGPHN</sequence>
<dbReference type="KEGG" id="och:CES85_3917"/>
<dbReference type="AlphaFoldDB" id="A0A248U9P9"/>
<proteinExistence type="predicted"/>
<dbReference type="EMBL" id="CP022603">
    <property type="protein sequence ID" value="ASV83141.1"/>
    <property type="molecule type" value="Genomic_DNA"/>
</dbReference>
<organism evidence="1 2">
    <name type="scientific">Ochrobactrum quorumnocens</name>
    <dbReference type="NCBI Taxonomy" id="271865"/>
    <lineage>
        <taxon>Bacteria</taxon>
        <taxon>Pseudomonadati</taxon>
        <taxon>Pseudomonadota</taxon>
        <taxon>Alphaproteobacteria</taxon>
        <taxon>Hyphomicrobiales</taxon>
        <taxon>Brucellaceae</taxon>
        <taxon>Brucella/Ochrobactrum group</taxon>
        <taxon>Ochrobactrum</taxon>
    </lineage>
</organism>
<gene>
    <name evidence="1" type="ORF">CES85_3917</name>
</gene>
<protein>
    <submittedName>
        <fullName evidence="1">Putative dNA protecting protein DprA</fullName>
    </submittedName>
</protein>
<accession>A0A248U9P9</accession>
<reference evidence="1 2" key="1">
    <citation type="submission" date="2017-07" db="EMBL/GenBank/DDBJ databases">
        <title>Phylogenetic study on the rhizospheric bacterium Ochrobactrum sp. A44.</title>
        <authorList>
            <person name="Krzyzanowska D.M."/>
            <person name="Ossowicki A."/>
            <person name="Rajewska M."/>
            <person name="Maciag T."/>
            <person name="Kaczynski Z."/>
            <person name="Czerwicka M."/>
            <person name="Jafra S."/>
        </authorList>
    </citation>
    <scope>NUCLEOTIDE SEQUENCE [LARGE SCALE GENOMIC DNA]</scope>
    <source>
        <strain evidence="1 2">A44</strain>
    </source>
</reference>